<evidence type="ECO:0000256" key="6">
    <source>
        <dbReference type="PROSITE-ProRule" id="PRU00146"/>
    </source>
</evidence>
<comment type="caution">
    <text evidence="8">The sequence shown here is derived from an EMBL/GenBank/DDBJ whole genome shotgun (WGS) entry which is preliminary data.</text>
</comment>
<comment type="subcellular location">
    <subcellularLocation>
        <location evidence="1">Nucleus</location>
    </subcellularLocation>
</comment>
<protein>
    <recommendedName>
        <fullName evidence="7">PHD-type domain-containing protein</fullName>
    </recommendedName>
</protein>
<dbReference type="InterPro" id="IPR013083">
    <property type="entry name" value="Znf_RING/FYVE/PHD"/>
</dbReference>
<dbReference type="InterPro" id="IPR056511">
    <property type="entry name" value="IDM1_C"/>
</dbReference>
<dbReference type="PROSITE" id="PS50016">
    <property type="entry name" value="ZF_PHD_2"/>
    <property type="match status" value="1"/>
</dbReference>
<dbReference type="Pfam" id="PF05641">
    <property type="entry name" value="Agenet"/>
    <property type="match status" value="1"/>
</dbReference>
<dbReference type="Pfam" id="PF23209">
    <property type="entry name" value="IDM1_C"/>
    <property type="match status" value="1"/>
</dbReference>
<evidence type="ECO:0000256" key="3">
    <source>
        <dbReference type="ARBA" id="ARBA00022771"/>
    </source>
</evidence>
<dbReference type="InterPro" id="IPR014002">
    <property type="entry name" value="Agenet_dom_plant"/>
</dbReference>
<keyword evidence="3 6" id="KW-0863">Zinc-finger</keyword>
<feature type="domain" description="PHD-type" evidence="7">
    <location>
        <begin position="637"/>
        <end position="682"/>
    </location>
</feature>
<organism evidence="8 9">
    <name type="scientific">Hevea brasiliensis</name>
    <name type="common">Para rubber tree</name>
    <name type="synonym">Siphonia brasiliensis</name>
    <dbReference type="NCBI Taxonomy" id="3981"/>
    <lineage>
        <taxon>Eukaryota</taxon>
        <taxon>Viridiplantae</taxon>
        <taxon>Streptophyta</taxon>
        <taxon>Embryophyta</taxon>
        <taxon>Tracheophyta</taxon>
        <taxon>Spermatophyta</taxon>
        <taxon>Magnoliopsida</taxon>
        <taxon>eudicotyledons</taxon>
        <taxon>Gunneridae</taxon>
        <taxon>Pentapetalae</taxon>
        <taxon>rosids</taxon>
        <taxon>fabids</taxon>
        <taxon>Malpighiales</taxon>
        <taxon>Euphorbiaceae</taxon>
        <taxon>Crotonoideae</taxon>
        <taxon>Micrandreae</taxon>
        <taxon>Hevea</taxon>
    </lineage>
</organism>
<evidence type="ECO:0000256" key="4">
    <source>
        <dbReference type="ARBA" id="ARBA00022833"/>
    </source>
</evidence>
<reference evidence="8 9" key="1">
    <citation type="journal article" date="2020" name="Mol. Plant">
        <title>The Chromosome-Based Rubber Tree Genome Provides New Insights into Spurge Genome Evolution and Rubber Biosynthesis.</title>
        <authorList>
            <person name="Liu J."/>
            <person name="Shi C."/>
            <person name="Shi C.C."/>
            <person name="Li W."/>
            <person name="Zhang Q.J."/>
            <person name="Zhang Y."/>
            <person name="Li K."/>
            <person name="Lu H.F."/>
            <person name="Shi C."/>
            <person name="Zhu S.T."/>
            <person name="Xiao Z.Y."/>
            <person name="Nan H."/>
            <person name="Yue Y."/>
            <person name="Zhu X.G."/>
            <person name="Wu Y."/>
            <person name="Hong X.N."/>
            <person name="Fan G.Y."/>
            <person name="Tong Y."/>
            <person name="Zhang D."/>
            <person name="Mao C.L."/>
            <person name="Liu Y.L."/>
            <person name="Hao S.J."/>
            <person name="Liu W.Q."/>
            <person name="Lv M.Q."/>
            <person name="Zhang H.B."/>
            <person name="Liu Y."/>
            <person name="Hu-Tang G.R."/>
            <person name="Wang J.P."/>
            <person name="Wang J.H."/>
            <person name="Sun Y.H."/>
            <person name="Ni S.B."/>
            <person name="Chen W.B."/>
            <person name="Zhang X.C."/>
            <person name="Jiao Y.N."/>
            <person name="Eichler E.E."/>
            <person name="Li G.H."/>
            <person name="Liu X."/>
            <person name="Gao L.Z."/>
        </authorList>
    </citation>
    <scope>NUCLEOTIDE SEQUENCE [LARGE SCALE GENOMIC DNA]</scope>
    <source>
        <strain evidence="9">cv. GT1</strain>
        <tissue evidence="8">Leaf</tissue>
    </source>
</reference>
<keyword evidence="5" id="KW-0539">Nucleus</keyword>
<dbReference type="Gene3D" id="3.30.40.10">
    <property type="entry name" value="Zinc/RING finger domain, C3HC4 (zinc finger)"/>
    <property type="match status" value="2"/>
</dbReference>
<evidence type="ECO:0000256" key="2">
    <source>
        <dbReference type="ARBA" id="ARBA00022723"/>
    </source>
</evidence>
<dbReference type="SUPFAM" id="SSF57903">
    <property type="entry name" value="FYVE/PHD zinc finger"/>
    <property type="match status" value="1"/>
</dbReference>
<gene>
    <name evidence="8" type="ORF">GH714_005272</name>
</gene>
<dbReference type="PANTHER" id="PTHR46309">
    <property type="entry name" value="PHD FINGER PROTEIN 12"/>
    <property type="match status" value="1"/>
</dbReference>
<evidence type="ECO:0000313" key="9">
    <source>
        <dbReference type="Proteomes" id="UP000467840"/>
    </source>
</evidence>
<dbReference type="InterPro" id="IPR008395">
    <property type="entry name" value="Agenet-like_dom"/>
</dbReference>
<dbReference type="InterPro" id="IPR054292">
    <property type="entry name" value="DUF7028"/>
</dbReference>
<accession>A0A6A6L964</accession>
<evidence type="ECO:0000313" key="8">
    <source>
        <dbReference type="EMBL" id="KAF2296818.1"/>
    </source>
</evidence>
<dbReference type="InterPro" id="IPR001965">
    <property type="entry name" value="Znf_PHD"/>
</dbReference>
<keyword evidence="2" id="KW-0479">Metal-binding</keyword>
<keyword evidence="4" id="KW-0862">Zinc</keyword>
<dbReference type="EMBL" id="JAAGAX010000012">
    <property type="protein sequence ID" value="KAF2296818.1"/>
    <property type="molecule type" value="Genomic_DNA"/>
</dbReference>
<dbReference type="GO" id="GO:0005634">
    <property type="term" value="C:nucleus"/>
    <property type="evidence" value="ECO:0007669"/>
    <property type="project" value="UniProtKB-SubCell"/>
</dbReference>
<evidence type="ECO:0000256" key="1">
    <source>
        <dbReference type="ARBA" id="ARBA00004123"/>
    </source>
</evidence>
<keyword evidence="9" id="KW-1185">Reference proteome</keyword>
<dbReference type="GO" id="GO:0008270">
    <property type="term" value="F:zinc ion binding"/>
    <property type="evidence" value="ECO:0007669"/>
    <property type="project" value="UniProtKB-KW"/>
</dbReference>
<evidence type="ECO:0000259" key="7">
    <source>
        <dbReference type="PROSITE" id="PS50016"/>
    </source>
</evidence>
<dbReference type="Pfam" id="PF22970">
    <property type="entry name" value="DUF7028"/>
    <property type="match status" value="1"/>
</dbReference>
<dbReference type="Proteomes" id="UP000467840">
    <property type="component" value="Chromosome 18"/>
</dbReference>
<dbReference type="InterPro" id="IPR019787">
    <property type="entry name" value="Znf_PHD-finger"/>
</dbReference>
<evidence type="ECO:0000256" key="5">
    <source>
        <dbReference type="ARBA" id="ARBA00023242"/>
    </source>
</evidence>
<dbReference type="PANTHER" id="PTHR46309:SF12">
    <property type="entry name" value="GB|AAC80581.1"/>
    <property type="match status" value="1"/>
</dbReference>
<proteinExistence type="predicted"/>
<dbReference type="GO" id="GO:0006357">
    <property type="term" value="P:regulation of transcription by RNA polymerase II"/>
    <property type="evidence" value="ECO:0007669"/>
    <property type="project" value="TreeGrafter"/>
</dbReference>
<dbReference type="InterPro" id="IPR032308">
    <property type="entry name" value="TDBD"/>
</dbReference>
<dbReference type="SMART" id="SM00743">
    <property type="entry name" value="Agenet"/>
    <property type="match status" value="1"/>
</dbReference>
<dbReference type="InterPro" id="IPR042163">
    <property type="entry name" value="PHF12"/>
</dbReference>
<dbReference type="AlphaFoldDB" id="A0A6A6L964"/>
<dbReference type="InterPro" id="IPR011011">
    <property type="entry name" value="Znf_FYVE_PHD"/>
</dbReference>
<sequence>MALGFQEQDTITTRNRRVRSVEEGFKGSWHPGTVIDHFKNGWDLKYVVKYDRILVDDGSDHFIDGVHVSQLVDENDHTTANLCDYRGRIRPLPPPLQFGKWDLHYGMCVDVCYNEGWWEGVVFDHEDGSEERKIFFPDLGDEMMAPIDDIRITQDWSEVTGTWQSRGKWLFLEVIEENEQEHYVPISTKQLWYDLREKDNFNKLGEWISSDKDLWKNLVSEAIGDNLEVAMNHLFQASKFISACDVRKHLAYLKWKIEYLRERMIRLRYISPDGKVFYSLREVCLNLTKSHADILSLMSQDKDTNLFNCPANSPSLLIEQPPETQEYGVSSQSDIVAIKPEYCPEAAVDWYKFGYEELYYISPEGRCYNSLRAACKDSRNERASWGPASTTTHLERKTLSKTVEIQSASKKISPALNKMQLLKLENCSAQTSCISMLRKVAMHQKLKVGGTRKIQKKGKEKSHPAFSLNQQKAISDYYNFLSEMRKGRKTRRLAKLKNNKRGTCPTRVLRSSKRVQQVVIPNPSHQKPRTVLSWLIDNNVVLPREKVHYSTSKGRHPITGRINRDGIKCNCCGEVYALSDFEFHVSGKYCRPAISIFLEDGRSLLDCQMQIMHDDIQNFAAEPPERLKDNCHQGENDHICSVCHYGGELILCDQCPSSFHKSCLGMEDVPDGDWFCPSCCCKICGQNKLKRDTVFSLDDDLVLCCTQCERKYHIGCLRIRNEDSLECFPNEHWFCSKKCEVIFLGLHKLLGKPIPVGSNNLSWTLLKFIQSDSQKHDSSDIEALTEIYSKLSIALDVMHECFEPVEEPHTKRDLLKDVIFSKESELNRLNFRGFYTVLLQKDDEFITVAAVR</sequence>
<dbReference type="Pfam" id="PF16135">
    <property type="entry name" value="TDBD"/>
    <property type="match status" value="1"/>
</dbReference>
<dbReference type="Pfam" id="PF00628">
    <property type="entry name" value="PHD"/>
    <property type="match status" value="1"/>
</dbReference>
<dbReference type="GO" id="GO:0003714">
    <property type="term" value="F:transcription corepressor activity"/>
    <property type="evidence" value="ECO:0007669"/>
    <property type="project" value="InterPro"/>
</dbReference>
<name>A0A6A6L964_HEVBR</name>
<dbReference type="SMART" id="SM00249">
    <property type="entry name" value="PHD"/>
    <property type="match status" value="2"/>
</dbReference>